<dbReference type="STRING" id="1432307.W9CC41"/>
<gene>
    <name evidence="6" type="ORF">SBOR_5298</name>
</gene>
<reference evidence="6 7" key="1">
    <citation type="journal article" date="2014" name="Genome Announc.">
        <title>Draft genome sequence of Sclerotinia borealis, a psychrophilic plant pathogenic fungus.</title>
        <authorList>
            <person name="Mardanov A.V."/>
            <person name="Beletsky A.V."/>
            <person name="Kadnikov V.V."/>
            <person name="Ignatov A.N."/>
            <person name="Ravin N.V."/>
        </authorList>
    </citation>
    <scope>NUCLEOTIDE SEQUENCE [LARGE SCALE GENOMIC DNA]</scope>
    <source>
        <strain evidence="7">F-4157</strain>
    </source>
</reference>
<dbReference type="Pfam" id="PF24883">
    <property type="entry name" value="NPHP3_N"/>
    <property type="match status" value="1"/>
</dbReference>
<evidence type="ECO:0000259" key="5">
    <source>
        <dbReference type="Pfam" id="PF24883"/>
    </source>
</evidence>
<evidence type="ECO:0000259" key="3">
    <source>
        <dbReference type="Pfam" id="PF17111"/>
    </source>
</evidence>
<feature type="domain" description="GPI inositol-deacylase winged helix" evidence="4">
    <location>
        <begin position="438"/>
        <end position="516"/>
    </location>
</feature>
<dbReference type="InterPro" id="IPR002110">
    <property type="entry name" value="Ankyrin_rpt"/>
</dbReference>
<dbReference type="InterPro" id="IPR054471">
    <property type="entry name" value="GPIID_WHD"/>
</dbReference>
<dbReference type="PANTHER" id="PTHR10039:SF15">
    <property type="entry name" value="NACHT DOMAIN-CONTAINING PROTEIN"/>
    <property type="match status" value="1"/>
</dbReference>
<feature type="repeat" description="ANK" evidence="2">
    <location>
        <begin position="1191"/>
        <end position="1223"/>
    </location>
</feature>
<dbReference type="OrthoDB" id="194358at2759"/>
<dbReference type="Pfam" id="PF12796">
    <property type="entry name" value="Ank_2"/>
    <property type="match status" value="1"/>
</dbReference>
<keyword evidence="7" id="KW-1185">Reference proteome</keyword>
<dbReference type="Proteomes" id="UP000019487">
    <property type="component" value="Unassembled WGS sequence"/>
</dbReference>
<dbReference type="SUPFAM" id="SSF52540">
    <property type="entry name" value="P-loop containing nucleoside triphosphate hydrolases"/>
    <property type="match status" value="1"/>
</dbReference>
<accession>W9CC41</accession>
<comment type="caution">
    <text evidence="6">The sequence shown here is derived from an EMBL/GenBank/DDBJ whole genome shotgun (WGS) entry which is preliminary data.</text>
</comment>
<keyword evidence="1" id="KW-0677">Repeat</keyword>
<dbReference type="Pfam" id="PF22939">
    <property type="entry name" value="WHD_GPIID"/>
    <property type="match status" value="1"/>
</dbReference>
<evidence type="ECO:0000313" key="6">
    <source>
        <dbReference type="EMBL" id="ESZ94302.1"/>
    </source>
</evidence>
<dbReference type="InterPro" id="IPR031348">
    <property type="entry name" value="PigL_N"/>
</dbReference>
<evidence type="ECO:0000259" key="4">
    <source>
        <dbReference type="Pfam" id="PF22939"/>
    </source>
</evidence>
<sequence>MAEVLGIASGIAGLVSLCDTIVRLGYKYIRDVKDAEKSVQSLVDEVNNLAGVLHSLNNVVQELEVADSTTYGSSKIQHINSCQKTLEKINRQLESAIPEVKTFSQRLKLPLKKGTIAELLKEIQSYKSTMTMAMQARQMRVISARSYTDLQGKLDLLGTIDVWKWQNSNVRIRQPGTGVWFTESKEFQSWASADNSKLWVHGIPGAGKTILVASIIQEIEQTYDSSHGLAIFFCDYKDTQTHDPRIILGALARQLIQIQPKQAFTQLKTFCAKHQMTQHTQGSATTEDLCEFIVELSKNFTSTSIIVDGLDEVVEDRAEVTRLLQSLNKPSGTIKTLFASRNEVDIQRVLVDYPSISIAARSGDLRLYVHSEIENRTKMGKLRIRDRSLKDHIIKVLTEGADGISDGDRRDALKQLPPDLPKSYDRVLERVNRSSKENQALVKHTLLWIVYAETPLKIKQLLQALALRPGKKVFEYEYMPTLDELLNWCSSLVRRDYQLDSVELAHFTVKEYLLSLDGSCNSIFSQYRLSGDHTDIARTCLRFLGLSEFDGLLTTIALLTTRPADFIEAWEEFEKNYPFMIYVFRNWVKHVNRSSSAEVVDEVLLLLDESSATYALWTFGTCYYRCYQDYCKETWRYLKDKVLGPSRPSALHWAAMLALPDVFTTLLGSGEDVNTPSVAGAPVYCAMMGIEAILDFSENIEVDPLWNWDARRKIIRILLMAGVDLNNIHHLHGCSLSVIDLVYREWGAFNEVFQSLLDMNPSISLSILYSFLEFVGVVIRDDSDEPILDNPLIFELLQWGVQTDFKHFAPDTLPVVFSIMLYGLAKSKGPTKNIKYLFEFGLNKVALGNDGMTSSCVSQRQSEDWETKFSIAILQAIYNSQERAPHSLENALAEIVEMRKPKHSDPLLFERLQVPALVLEIISTLYVNGIKIDLNWPCTNESGNTILHHSIQTSLSQNDSRRHDRPVWLPDQSDYLQSLLYKAVSEQGADLTVPNNNSMTLIELLVQNWDCHMSGFRRIWESANISSAFTRLPDLPEKLLHAATTNCVQMVEFIFDQLAKDEDTHTELLQEFVAHHCTIDYMQKLFRIRFKRKIIEHTDSKEEALSPMELSEQAHSLVIFEGKRTDLHLLIGSHKPSDFGKLRILLTKNPDLQVQNGQGFTPLATAIQFTNIRAMYALLIAGADIETCSSRARTCLHLACCLRNAEAVKTLLRAGADTSIKDNCGYTAENLAVRTQFSEIIDLFTRARDDKSGTESSGGEIFEGSSVAEGSEAGSSLMRRVLLQILRLRMRSTFILPSIRQTPRPIPFVIDQHDP</sequence>
<organism evidence="6 7">
    <name type="scientific">Sclerotinia borealis (strain F-4128)</name>
    <dbReference type="NCBI Taxonomy" id="1432307"/>
    <lineage>
        <taxon>Eukaryota</taxon>
        <taxon>Fungi</taxon>
        <taxon>Dikarya</taxon>
        <taxon>Ascomycota</taxon>
        <taxon>Pezizomycotina</taxon>
        <taxon>Leotiomycetes</taxon>
        <taxon>Helotiales</taxon>
        <taxon>Sclerotiniaceae</taxon>
        <taxon>Sclerotinia</taxon>
    </lineage>
</organism>
<evidence type="ECO:0000256" key="2">
    <source>
        <dbReference type="PROSITE-ProRule" id="PRU00023"/>
    </source>
</evidence>
<dbReference type="PROSITE" id="PS50297">
    <property type="entry name" value="ANK_REP_REGION"/>
    <property type="match status" value="1"/>
</dbReference>
<feature type="domain" description="Azaphilone pigments biosynthesis cluster protein L N-terminal" evidence="3">
    <location>
        <begin position="2"/>
        <end position="142"/>
    </location>
</feature>
<dbReference type="Gene3D" id="1.25.40.20">
    <property type="entry name" value="Ankyrin repeat-containing domain"/>
    <property type="match status" value="1"/>
</dbReference>
<dbReference type="SMART" id="SM00248">
    <property type="entry name" value="ANK"/>
    <property type="match status" value="5"/>
</dbReference>
<dbReference type="SUPFAM" id="SSF48403">
    <property type="entry name" value="Ankyrin repeat"/>
    <property type="match status" value="1"/>
</dbReference>
<protein>
    <submittedName>
        <fullName evidence="6">Uncharacterized protein</fullName>
    </submittedName>
</protein>
<feature type="domain" description="Nephrocystin 3-like N-terminal" evidence="5">
    <location>
        <begin position="176"/>
        <end position="341"/>
    </location>
</feature>
<dbReference type="EMBL" id="AYSA01000256">
    <property type="protein sequence ID" value="ESZ94302.1"/>
    <property type="molecule type" value="Genomic_DNA"/>
</dbReference>
<feature type="repeat" description="ANK" evidence="2">
    <location>
        <begin position="1158"/>
        <end position="1190"/>
    </location>
</feature>
<dbReference type="InterPro" id="IPR027417">
    <property type="entry name" value="P-loop_NTPase"/>
</dbReference>
<dbReference type="InterPro" id="IPR056884">
    <property type="entry name" value="NPHP3-like_N"/>
</dbReference>
<dbReference type="InterPro" id="IPR036770">
    <property type="entry name" value="Ankyrin_rpt-contain_sf"/>
</dbReference>
<dbReference type="PROSITE" id="PS50088">
    <property type="entry name" value="ANK_REPEAT"/>
    <property type="match status" value="2"/>
</dbReference>
<keyword evidence="2" id="KW-0040">ANK repeat</keyword>
<dbReference type="Pfam" id="PF17111">
    <property type="entry name" value="PigL_N"/>
    <property type="match status" value="1"/>
</dbReference>
<dbReference type="Gene3D" id="3.40.50.300">
    <property type="entry name" value="P-loop containing nucleotide triphosphate hydrolases"/>
    <property type="match status" value="1"/>
</dbReference>
<evidence type="ECO:0000256" key="1">
    <source>
        <dbReference type="ARBA" id="ARBA00022737"/>
    </source>
</evidence>
<evidence type="ECO:0000313" key="7">
    <source>
        <dbReference type="Proteomes" id="UP000019487"/>
    </source>
</evidence>
<proteinExistence type="predicted"/>
<name>W9CC41_SCLBF</name>
<dbReference type="PANTHER" id="PTHR10039">
    <property type="entry name" value="AMELOGENIN"/>
    <property type="match status" value="1"/>
</dbReference>
<dbReference type="HOGENOM" id="CLU_254854_0_0_1"/>